<sequence precursor="true">MLFLIRATSAIVLLWAVAGCGGDPTVVTTEDGEEVTVSQSGDGVDVTIANDSGGQTRIQASSSGLSLPDEWPDDLETLPGIKVMTTATTPQGLMVSLESPKSSSETIAFHEQKLRDAGWEIQMNMKQPNGGMLNATKGERSVNVVVSTSDETTAINIVLGSK</sequence>
<protein>
    <recommendedName>
        <fullName evidence="4">Preprotein translocase subunit SecD</fullName>
    </recommendedName>
</protein>
<evidence type="ECO:0000313" key="3">
    <source>
        <dbReference type="Proteomes" id="UP000319004"/>
    </source>
</evidence>
<reference evidence="2 3" key="1">
    <citation type="submission" date="2019-03" db="EMBL/GenBank/DDBJ databases">
        <title>Deep-cultivation of Planctomycetes and their phenomic and genomic characterization uncovers novel biology.</title>
        <authorList>
            <person name="Wiegand S."/>
            <person name="Jogler M."/>
            <person name="Boedeker C."/>
            <person name="Pinto D."/>
            <person name="Vollmers J."/>
            <person name="Rivas-Marin E."/>
            <person name="Kohn T."/>
            <person name="Peeters S.H."/>
            <person name="Heuer A."/>
            <person name="Rast P."/>
            <person name="Oberbeckmann S."/>
            <person name="Bunk B."/>
            <person name="Jeske O."/>
            <person name="Meyerdierks A."/>
            <person name="Storesund J.E."/>
            <person name="Kallscheuer N."/>
            <person name="Luecker S."/>
            <person name="Lage O.M."/>
            <person name="Pohl T."/>
            <person name="Merkel B.J."/>
            <person name="Hornburger P."/>
            <person name="Mueller R.-W."/>
            <person name="Bruemmer F."/>
            <person name="Labrenz M."/>
            <person name="Spormann A.M."/>
            <person name="Op den Camp H."/>
            <person name="Overmann J."/>
            <person name="Amann R."/>
            <person name="Jetten M.S.M."/>
            <person name="Mascher T."/>
            <person name="Medema M.H."/>
            <person name="Devos D.P."/>
            <person name="Kaster A.-K."/>
            <person name="Ovreas L."/>
            <person name="Rohde M."/>
            <person name="Galperin M.Y."/>
            <person name="Jogler C."/>
        </authorList>
    </citation>
    <scope>NUCLEOTIDE SEQUENCE [LARGE SCALE GENOMIC DNA]</scope>
    <source>
        <strain evidence="2 3">Enr13</strain>
    </source>
</reference>
<accession>A0A518HXM8</accession>
<name>A0A518HXM8_9BACT</name>
<dbReference type="EMBL" id="CP037423">
    <property type="protein sequence ID" value="QDV45504.1"/>
    <property type="molecule type" value="Genomic_DNA"/>
</dbReference>
<dbReference type="KEGG" id="snep:Enr13x_53830"/>
<feature type="chain" id="PRO_5021710786" description="Preprotein translocase subunit SecD" evidence="1">
    <location>
        <begin position="19"/>
        <end position="162"/>
    </location>
</feature>
<evidence type="ECO:0008006" key="4">
    <source>
        <dbReference type="Google" id="ProtNLM"/>
    </source>
</evidence>
<keyword evidence="3" id="KW-1185">Reference proteome</keyword>
<dbReference type="AlphaFoldDB" id="A0A518HXM8"/>
<dbReference type="PROSITE" id="PS51257">
    <property type="entry name" value="PROKAR_LIPOPROTEIN"/>
    <property type="match status" value="1"/>
</dbReference>
<gene>
    <name evidence="2" type="ORF">Enr13x_53830</name>
</gene>
<dbReference type="Proteomes" id="UP000319004">
    <property type="component" value="Chromosome"/>
</dbReference>
<keyword evidence="1" id="KW-0732">Signal</keyword>
<evidence type="ECO:0000256" key="1">
    <source>
        <dbReference type="SAM" id="SignalP"/>
    </source>
</evidence>
<proteinExistence type="predicted"/>
<evidence type="ECO:0000313" key="2">
    <source>
        <dbReference type="EMBL" id="QDV45504.1"/>
    </source>
</evidence>
<feature type="signal peptide" evidence="1">
    <location>
        <begin position="1"/>
        <end position="18"/>
    </location>
</feature>
<dbReference type="OrthoDB" id="9829704at2"/>
<organism evidence="2 3">
    <name type="scientific">Stieleria neptunia</name>
    <dbReference type="NCBI Taxonomy" id="2527979"/>
    <lineage>
        <taxon>Bacteria</taxon>
        <taxon>Pseudomonadati</taxon>
        <taxon>Planctomycetota</taxon>
        <taxon>Planctomycetia</taxon>
        <taxon>Pirellulales</taxon>
        <taxon>Pirellulaceae</taxon>
        <taxon>Stieleria</taxon>
    </lineage>
</organism>
<dbReference type="RefSeq" id="WP_145389653.1">
    <property type="nucleotide sequence ID" value="NZ_CP037423.1"/>
</dbReference>